<sequence>MAAFLPLATILISLLAATATANNGYTTPPASTPPPQNGGGESKLLVRIEGLVYCQSCAHRNSWSLDGAKPLPKSKVAVTCRDAKNRVSGWRLAVADETGYFLAEFGVTKVVDFFMGDPRRACYVRLLASPDEECNELTNINFGIEGAPLRDEGKKWAGQGFDNVVYASGPLAFRPAKCAPRQYYH</sequence>
<reference evidence="3" key="3">
    <citation type="submission" date="2015-04" db="UniProtKB">
        <authorList>
            <consortium name="EnsemblPlants"/>
        </authorList>
    </citation>
    <scope>IDENTIFICATION</scope>
</reference>
<reference evidence="3 4" key="1">
    <citation type="submission" date="2012-08" db="EMBL/GenBank/DDBJ databases">
        <title>Oryza genome evolution.</title>
        <authorList>
            <person name="Wing R.A."/>
        </authorList>
    </citation>
    <scope>NUCLEOTIDE SEQUENCE</scope>
</reference>
<evidence type="ECO:0000256" key="2">
    <source>
        <dbReference type="SAM" id="SignalP"/>
    </source>
</evidence>
<dbReference type="PANTHER" id="PTHR33470">
    <property type="entry name" value="OS01G0164075 PROTEIN"/>
    <property type="match status" value="1"/>
</dbReference>
<keyword evidence="4" id="KW-1185">Reference proteome</keyword>
<proteinExistence type="predicted"/>
<feature type="signal peptide" evidence="2">
    <location>
        <begin position="1"/>
        <end position="21"/>
    </location>
</feature>
<dbReference type="HOGENOM" id="CLU_128430_0_0_1"/>
<feature type="chain" id="PRO_5002346802" evidence="2">
    <location>
        <begin position="22"/>
        <end position="185"/>
    </location>
</feature>
<protein>
    <submittedName>
        <fullName evidence="3">Uncharacterized protein</fullName>
    </submittedName>
</protein>
<dbReference type="Proteomes" id="UP000032180">
    <property type="component" value="Chromosome 1"/>
</dbReference>
<dbReference type="STRING" id="77586.A0A0D9UX37"/>
<keyword evidence="1 2" id="KW-0732">Signal</keyword>
<accession>A0A0D9UX37</accession>
<name>A0A0D9UX37_9ORYZ</name>
<dbReference type="Pfam" id="PF01190">
    <property type="entry name" value="Pollen_Ole_e_1"/>
    <property type="match status" value="1"/>
</dbReference>
<organism evidence="3 4">
    <name type="scientific">Leersia perrieri</name>
    <dbReference type="NCBI Taxonomy" id="77586"/>
    <lineage>
        <taxon>Eukaryota</taxon>
        <taxon>Viridiplantae</taxon>
        <taxon>Streptophyta</taxon>
        <taxon>Embryophyta</taxon>
        <taxon>Tracheophyta</taxon>
        <taxon>Spermatophyta</taxon>
        <taxon>Magnoliopsida</taxon>
        <taxon>Liliopsida</taxon>
        <taxon>Poales</taxon>
        <taxon>Poaceae</taxon>
        <taxon>BOP clade</taxon>
        <taxon>Oryzoideae</taxon>
        <taxon>Oryzeae</taxon>
        <taxon>Oryzinae</taxon>
        <taxon>Leersia</taxon>
    </lineage>
</organism>
<evidence type="ECO:0000256" key="1">
    <source>
        <dbReference type="ARBA" id="ARBA00022729"/>
    </source>
</evidence>
<dbReference type="PANTHER" id="PTHR33470:SF4">
    <property type="entry name" value="OS01G0164025 PROTEIN"/>
    <property type="match status" value="1"/>
</dbReference>
<evidence type="ECO:0000313" key="4">
    <source>
        <dbReference type="Proteomes" id="UP000032180"/>
    </source>
</evidence>
<dbReference type="AlphaFoldDB" id="A0A0D9UX37"/>
<evidence type="ECO:0000313" key="3">
    <source>
        <dbReference type="EnsemblPlants" id="LPERR01G03700.1"/>
    </source>
</evidence>
<reference evidence="4" key="2">
    <citation type="submission" date="2013-12" db="EMBL/GenBank/DDBJ databases">
        <authorList>
            <person name="Yu Y."/>
            <person name="Lee S."/>
            <person name="de Baynast K."/>
            <person name="Wissotski M."/>
            <person name="Liu L."/>
            <person name="Talag J."/>
            <person name="Goicoechea J."/>
            <person name="Angelova A."/>
            <person name="Jetty R."/>
            <person name="Kudrna D."/>
            <person name="Golser W."/>
            <person name="Rivera L."/>
            <person name="Zhang J."/>
            <person name="Wing R."/>
        </authorList>
    </citation>
    <scope>NUCLEOTIDE SEQUENCE</scope>
</reference>
<dbReference type="GO" id="GO:0071944">
    <property type="term" value="C:cell periphery"/>
    <property type="evidence" value="ECO:0007669"/>
    <property type="project" value="TreeGrafter"/>
</dbReference>
<dbReference type="Gramene" id="LPERR01G03700.1">
    <property type="protein sequence ID" value="LPERR01G03700.1"/>
    <property type="gene ID" value="LPERR01G03700"/>
</dbReference>
<dbReference type="EnsemblPlants" id="LPERR01G03700.1">
    <property type="protein sequence ID" value="LPERR01G03700.1"/>
    <property type="gene ID" value="LPERR01G03700"/>
</dbReference>
<dbReference type="eggNOG" id="ENOG502RY0E">
    <property type="taxonomic scope" value="Eukaryota"/>
</dbReference>